<evidence type="ECO:0000256" key="4">
    <source>
        <dbReference type="ARBA" id="ARBA00023004"/>
    </source>
</evidence>
<dbReference type="Pfam" id="PF01152">
    <property type="entry name" value="Bac_globin"/>
    <property type="match status" value="1"/>
</dbReference>
<evidence type="ECO:0000256" key="5">
    <source>
        <dbReference type="PIRSR" id="PIRSR601486-1"/>
    </source>
</evidence>
<keyword evidence="3 5" id="KW-0479">Metal-binding</keyword>
<accession>A0A840TNH7</accession>
<dbReference type="EMBL" id="JACHGF010000004">
    <property type="protein sequence ID" value="MBB5284914.1"/>
    <property type="molecule type" value="Genomic_DNA"/>
</dbReference>
<dbReference type="Proteomes" id="UP000557307">
    <property type="component" value="Unassembled WGS sequence"/>
</dbReference>
<evidence type="ECO:0000256" key="1">
    <source>
        <dbReference type="ARBA" id="ARBA00022448"/>
    </source>
</evidence>
<evidence type="ECO:0000313" key="6">
    <source>
        <dbReference type="EMBL" id="MBB5284914.1"/>
    </source>
</evidence>
<keyword evidence="1" id="KW-0813">Transport</keyword>
<evidence type="ECO:0000256" key="3">
    <source>
        <dbReference type="ARBA" id="ARBA00022723"/>
    </source>
</evidence>
<proteinExistence type="predicted"/>
<keyword evidence="4 5" id="KW-0408">Iron</keyword>
<comment type="caution">
    <text evidence="6">The sequence shown here is derived from an EMBL/GenBank/DDBJ whole genome shotgun (WGS) entry which is preliminary data.</text>
</comment>
<dbReference type="CDD" id="cd08916">
    <property type="entry name" value="TrHb3_P"/>
    <property type="match status" value="1"/>
</dbReference>
<dbReference type="SUPFAM" id="SSF46458">
    <property type="entry name" value="Globin-like"/>
    <property type="match status" value="1"/>
</dbReference>
<dbReference type="InterPro" id="IPR009050">
    <property type="entry name" value="Globin-like_sf"/>
</dbReference>
<dbReference type="GO" id="GO:0019825">
    <property type="term" value="F:oxygen binding"/>
    <property type="evidence" value="ECO:0007669"/>
    <property type="project" value="InterPro"/>
</dbReference>
<organism evidence="6 7">
    <name type="scientific">Rhabdobacter roseus</name>
    <dbReference type="NCBI Taxonomy" id="1655419"/>
    <lineage>
        <taxon>Bacteria</taxon>
        <taxon>Pseudomonadati</taxon>
        <taxon>Bacteroidota</taxon>
        <taxon>Cytophagia</taxon>
        <taxon>Cytophagales</taxon>
        <taxon>Cytophagaceae</taxon>
        <taxon>Rhabdobacter</taxon>
    </lineage>
</organism>
<dbReference type="Gene3D" id="1.10.490.10">
    <property type="entry name" value="Globins"/>
    <property type="match status" value="1"/>
</dbReference>
<evidence type="ECO:0000256" key="2">
    <source>
        <dbReference type="ARBA" id="ARBA00022617"/>
    </source>
</evidence>
<evidence type="ECO:0000313" key="7">
    <source>
        <dbReference type="Proteomes" id="UP000557307"/>
    </source>
</evidence>
<dbReference type="InterPro" id="IPR001486">
    <property type="entry name" value="Hemoglobin_trunc"/>
</dbReference>
<keyword evidence="2 5" id="KW-0349">Heme</keyword>
<keyword evidence="7" id="KW-1185">Reference proteome</keyword>
<gene>
    <name evidence="6" type="ORF">HNQ92_003062</name>
</gene>
<dbReference type="AlphaFoldDB" id="A0A840TNH7"/>
<sequence length="136" mass="15812">MLTDITTRTDVELLVNTFYNKVLADEVLGPIFNDVAQVNLSAHLPTMYDFWESILFGTGSYRGRPMPPHFRLTQKHPLRAHHFERWLALFFETIDALFEGEKATEVKSRAQHIASIMEYRVQQINEANTSNLLNRF</sequence>
<protein>
    <submittedName>
        <fullName evidence="6">Hemoglobin</fullName>
    </submittedName>
</protein>
<dbReference type="RefSeq" id="WP_184174857.1">
    <property type="nucleotide sequence ID" value="NZ_JACHGF010000004.1"/>
</dbReference>
<dbReference type="InterPro" id="IPR012292">
    <property type="entry name" value="Globin/Proto"/>
</dbReference>
<reference evidence="6 7" key="1">
    <citation type="submission" date="2020-08" db="EMBL/GenBank/DDBJ databases">
        <title>Genomic Encyclopedia of Type Strains, Phase IV (KMG-IV): sequencing the most valuable type-strain genomes for metagenomic binning, comparative biology and taxonomic classification.</title>
        <authorList>
            <person name="Goeker M."/>
        </authorList>
    </citation>
    <scope>NUCLEOTIDE SEQUENCE [LARGE SCALE GENOMIC DNA]</scope>
    <source>
        <strain evidence="6 7">DSM 105074</strain>
    </source>
</reference>
<dbReference type="GO" id="GO:0046872">
    <property type="term" value="F:metal ion binding"/>
    <property type="evidence" value="ECO:0007669"/>
    <property type="project" value="UniProtKB-KW"/>
</dbReference>
<name>A0A840TNH7_9BACT</name>
<feature type="binding site" description="distal binding residue" evidence="5">
    <location>
        <position position="43"/>
    </location>
    <ligand>
        <name>heme</name>
        <dbReference type="ChEBI" id="CHEBI:30413"/>
    </ligand>
    <ligandPart>
        <name>Fe</name>
        <dbReference type="ChEBI" id="CHEBI:18248"/>
    </ligandPart>
</feature>
<dbReference type="GO" id="GO:0020037">
    <property type="term" value="F:heme binding"/>
    <property type="evidence" value="ECO:0007669"/>
    <property type="project" value="InterPro"/>
</dbReference>